<sequence>MITELLRPQKRPTAEHLVEQIDDLDADDGAEYFVDQKEGEEEEDPRDESGSNGGKRAA</sequence>
<keyword evidence="2" id="KW-1185">Reference proteome</keyword>
<dbReference type="AlphaFoldDB" id="A0A914R5T1"/>
<dbReference type="WBParaSite" id="PEQ_0000162301-mRNA-1">
    <property type="protein sequence ID" value="PEQ_0000162301-mRNA-1"/>
    <property type="gene ID" value="PEQ_0000162301"/>
</dbReference>
<name>A0A914R5T1_PAREQ</name>
<accession>A0A914R5T1</accession>
<organism evidence="2 3">
    <name type="scientific">Parascaris equorum</name>
    <name type="common">Equine roundworm</name>
    <dbReference type="NCBI Taxonomy" id="6256"/>
    <lineage>
        <taxon>Eukaryota</taxon>
        <taxon>Metazoa</taxon>
        <taxon>Ecdysozoa</taxon>
        <taxon>Nematoda</taxon>
        <taxon>Chromadorea</taxon>
        <taxon>Rhabditida</taxon>
        <taxon>Spirurina</taxon>
        <taxon>Ascaridomorpha</taxon>
        <taxon>Ascaridoidea</taxon>
        <taxon>Ascarididae</taxon>
        <taxon>Parascaris</taxon>
    </lineage>
</organism>
<protein>
    <submittedName>
        <fullName evidence="3">Uncharacterized protein</fullName>
    </submittedName>
</protein>
<evidence type="ECO:0000256" key="1">
    <source>
        <dbReference type="SAM" id="MobiDB-lite"/>
    </source>
</evidence>
<reference evidence="3" key="1">
    <citation type="submission" date="2022-11" db="UniProtKB">
        <authorList>
            <consortium name="WormBaseParasite"/>
        </authorList>
    </citation>
    <scope>IDENTIFICATION</scope>
</reference>
<evidence type="ECO:0000313" key="2">
    <source>
        <dbReference type="Proteomes" id="UP000887564"/>
    </source>
</evidence>
<proteinExistence type="predicted"/>
<feature type="region of interest" description="Disordered" evidence="1">
    <location>
        <begin position="21"/>
        <end position="58"/>
    </location>
</feature>
<dbReference type="Proteomes" id="UP000887564">
    <property type="component" value="Unplaced"/>
</dbReference>
<evidence type="ECO:0000313" key="3">
    <source>
        <dbReference type="WBParaSite" id="PEQ_0000162301-mRNA-1"/>
    </source>
</evidence>
<feature type="compositionally biased region" description="Acidic residues" evidence="1">
    <location>
        <begin position="21"/>
        <end position="30"/>
    </location>
</feature>